<accession>A0A165B5C8</accession>
<keyword evidence="4" id="KW-1185">Reference proteome</keyword>
<evidence type="ECO:0000256" key="1">
    <source>
        <dbReference type="RuleBase" id="RU410713"/>
    </source>
</evidence>
<name>A0A165B5C8_9APHY</name>
<evidence type="ECO:0000259" key="2">
    <source>
        <dbReference type="PROSITE" id="PS51229"/>
    </source>
</evidence>
<evidence type="ECO:0000313" key="3">
    <source>
        <dbReference type="EMBL" id="KZT00275.1"/>
    </source>
</evidence>
<gene>
    <name evidence="3" type="ORF">LAESUDRAFT_559923</name>
</gene>
<dbReference type="PANTHER" id="PTHR12281:SF31">
    <property type="entry name" value="DCN1-LIKE PROTEIN 3"/>
    <property type="match status" value="1"/>
</dbReference>
<dbReference type="GO" id="GO:0000151">
    <property type="term" value="C:ubiquitin ligase complex"/>
    <property type="evidence" value="ECO:0007669"/>
    <property type="project" value="TreeGrafter"/>
</dbReference>
<feature type="domain" description="DCUN1" evidence="2">
    <location>
        <begin position="1"/>
        <end position="178"/>
    </location>
</feature>
<dbReference type="RefSeq" id="XP_040758015.1">
    <property type="nucleotide sequence ID" value="XM_040902948.1"/>
</dbReference>
<dbReference type="InParanoid" id="A0A165B5C8"/>
<dbReference type="PANTHER" id="PTHR12281">
    <property type="entry name" value="RP42 RELATED"/>
    <property type="match status" value="1"/>
</dbReference>
<dbReference type="InterPro" id="IPR042460">
    <property type="entry name" value="DCN1-like_PONY"/>
</dbReference>
<dbReference type="GeneID" id="63819979"/>
<dbReference type="Pfam" id="PF03556">
    <property type="entry name" value="Cullin_binding"/>
    <property type="match status" value="1"/>
</dbReference>
<dbReference type="STRING" id="1314785.A0A165B5C8"/>
<dbReference type="Gene3D" id="1.10.238.10">
    <property type="entry name" value="EF-hand"/>
    <property type="match status" value="1"/>
</dbReference>
<dbReference type="PROSITE" id="PS51229">
    <property type="entry name" value="DCUN1"/>
    <property type="match status" value="1"/>
</dbReference>
<dbReference type="GO" id="GO:0031624">
    <property type="term" value="F:ubiquitin conjugating enzyme binding"/>
    <property type="evidence" value="ECO:0007669"/>
    <property type="project" value="TreeGrafter"/>
</dbReference>
<protein>
    <recommendedName>
        <fullName evidence="1">Defective in cullin neddylation protein</fullName>
    </recommendedName>
</protein>
<organism evidence="3 4">
    <name type="scientific">Laetiporus sulphureus 93-53</name>
    <dbReference type="NCBI Taxonomy" id="1314785"/>
    <lineage>
        <taxon>Eukaryota</taxon>
        <taxon>Fungi</taxon>
        <taxon>Dikarya</taxon>
        <taxon>Basidiomycota</taxon>
        <taxon>Agaricomycotina</taxon>
        <taxon>Agaricomycetes</taxon>
        <taxon>Polyporales</taxon>
        <taxon>Laetiporus</taxon>
    </lineage>
</organism>
<sequence length="194" mass="21773">MGEWSRKGWVDGWKALGCDSISAMKSTLPRLRDKLGSDPEYFRRVYNFTFDFSRPAGQRSLGESAMGCISATSIHSHIGLDMAEAFWALLIPHGLRGGALSHLRSGDGEEEGAQTAEEEGWKEEYTQWWFDFLNEKGGRGVSKDTWQMVRHGMSSRCGKFPDTQSLAGLVSRFCAHDRREIRKVRYGGCVAIDT</sequence>
<dbReference type="EMBL" id="KV427690">
    <property type="protein sequence ID" value="KZT00275.1"/>
    <property type="molecule type" value="Genomic_DNA"/>
</dbReference>
<evidence type="ECO:0000313" key="4">
    <source>
        <dbReference type="Proteomes" id="UP000076871"/>
    </source>
</evidence>
<dbReference type="InterPro" id="IPR005176">
    <property type="entry name" value="PONY_dom"/>
</dbReference>
<proteinExistence type="predicted"/>
<dbReference type="GO" id="GO:0045116">
    <property type="term" value="P:protein neddylation"/>
    <property type="evidence" value="ECO:0007669"/>
    <property type="project" value="TreeGrafter"/>
</dbReference>
<dbReference type="AlphaFoldDB" id="A0A165B5C8"/>
<dbReference type="Gene3D" id="1.10.238.200">
    <property type="entry name" value="Cullin, PONY binding domain"/>
    <property type="match status" value="1"/>
</dbReference>
<dbReference type="InterPro" id="IPR014764">
    <property type="entry name" value="DCN-prot"/>
</dbReference>
<comment type="function">
    <text evidence="1">Neddylation of cullins play an essential role in the regulation of SCF-type complexes activity.</text>
</comment>
<reference evidence="3 4" key="1">
    <citation type="journal article" date="2016" name="Mol. Biol. Evol.">
        <title>Comparative Genomics of Early-Diverging Mushroom-Forming Fungi Provides Insights into the Origins of Lignocellulose Decay Capabilities.</title>
        <authorList>
            <person name="Nagy L.G."/>
            <person name="Riley R."/>
            <person name="Tritt A."/>
            <person name="Adam C."/>
            <person name="Daum C."/>
            <person name="Floudas D."/>
            <person name="Sun H."/>
            <person name="Yadav J.S."/>
            <person name="Pangilinan J."/>
            <person name="Larsson K.H."/>
            <person name="Matsuura K."/>
            <person name="Barry K."/>
            <person name="Labutti K."/>
            <person name="Kuo R."/>
            <person name="Ohm R.A."/>
            <person name="Bhattacharya S.S."/>
            <person name="Shirouzu T."/>
            <person name="Yoshinaga Y."/>
            <person name="Martin F.M."/>
            <person name="Grigoriev I.V."/>
            <person name="Hibbett D.S."/>
        </authorList>
    </citation>
    <scope>NUCLEOTIDE SEQUENCE [LARGE SCALE GENOMIC DNA]</scope>
    <source>
        <strain evidence="3 4">93-53</strain>
    </source>
</reference>
<dbReference type="OrthoDB" id="27198at2759"/>
<dbReference type="Proteomes" id="UP000076871">
    <property type="component" value="Unassembled WGS sequence"/>
</dbReference>
<dbReference type="GO" id="GO:0032182">
    <property type="term" value="F:ubiquitin-like protein binding"/>
    <property type="evidence" value="ECO:0007669"/>
    <property type="project" value="TreeGrafter"/>
</dbReference>
<dbReference type="GO" id="GO:0097602">
    <property type="term" value="F:cullin family protein binding"/>
    <property type="evidence" value="ECO:0007669"/>
    <property type="project" value="TreeGrafter"/>
</dbReference>